<accession>A0ABV7AFV5</accession>
<evidence type="ECO:0000313" key="2">
    <source>
        <dbReference type="Proteomes" id="UP001595443"/>
    </source>
</evidence>
<dbReference type="RefSeq" id="WP_377832908.1">
    <property type="nucleotide sequence ID" value="NZ_JBHRSK010000004.1"/>
</dbReference>
<reference evidence="2" key="1">
    <citation type="journal article" date="2019" name="Int. J. Syst. Evol. Microbiol.">
        <title>The Global Catalogue of Microorganisms (GCM) 10K type strain sequencing project: providing services to taxonomists for standard genome sequencing and annotation.</title>
        <authorList>
            <consortium name="The Broad Institute Genomics Platform"/>
            <consortium name="The Broad Institute Genome Sequencing Center for Infectious Disease"/>
            <person name="Wu L."/>
            <person name="Ma J."/>
        </authorList>
    </citation>
    <scope>NUCLEOTIDE SEQUENCE [LARGE SCALE GENOMIC DNA]</scope>
    <source>
        <strain evidence="2">KCTC 62192</strain>
    </source>
</reference>
<dbReference type="EMBL" id="JBHRSK010000004">
    <property type="protein sequence ID" value="MFC2968239.1"/>
    <property type="molecule type" value="Genomic_DNA"/>
</dbReference>
<comment type="caution">
    <text evidence="1">The sequence shown here is derived from an EMBL/GenBank/DDBJ whole genome shotgun (WGS) entry which is preliminary data.</text>
</comment>
<sequence>MTGIGRGPRMHHSAGKTSRVVLEGLRGEGSIAEFCRRQRIAASHYHSRRKAFHAAGKKRWRASIVCFGLAPDLRRAWREGPARAEASGSCAIPLSPAGSAVC</sequence>
<evidence type="ECO:0008006" key="3">
    <source>
        <dbReference type="Google" id="ProtNLM"/>
    </source>
</evidence>
<gene>
    <name evidence="1" type="ORF">ACFOES_09050</name>
</gene>
<dbReference type="Proteomes" id="UP001595443">
    <property type="component" value="Unassembled WGS sequence"/>
</dbReference>
<protein>
    <recommendedName>
        <fullName evidence="3">Transposase</fullName>
    </recommendedName>
</protein>
<proteinExistence type="predicted"/>
<evidence type="ECO:0000313" key="1">
    <source>
        <dbReference type="EMBL" id="MFC2968239.1"/>
    </source>
</evidence>
<organism evidence="1 2">
    <name type="scientific">Acidimangrovimonas pyrenivorans</name>
    <dbReference type="NCBI Taxonomy" id="2030798"/>
    <lineage>
        <taxon>Bacteria</taxon>
        <taxon>Pseudomonadati</taxon>
        <taxon>Pseudomonadota</taxon>
        <taxon>Alphaproteobacteria</taxon>
        <taxon>Rhodobacterales</taxon>
        <taxon>Paracoccaceae</taxon>
        <taxon>Acidimangrovimonas</taxon>
    </lineage>
</organism>
<name>A0ABV7AFV5_9RHOB</name>
<keyword evidence="2" id="KW-1185">Reference proteome</keyword>